<dbReference type="Gene3D" id="1.10.760.10">
    <property type="entry name" value="Cytochrome c-like domain"/>
    <property type="match status" value="1"/>
</dbReference>
<dbReference type="RefSeq" id="WP_200392335.1">
    <property type="nucleotide sequence ID" value="NZ_JAENIO010000035.1"/>
</dbReference>
<dbReference type="Pfam" id="PF00034">
    <property type="entry name" value="Cytochrom_C"/>
    <property type="match status" value="1"/>
</dbReference>
<keyword evidence="1 4" id="KW-0349">Heme</keyword>
<keyword evidence="2 4" id="KW-0479">Metal-binding</keyword>
<dbReference type="AlphaFoldDB" id="A0A934VNA2"/>
<dbReference type="GO" id="GO:0020037">
    <property type="term" value="F:heme binding"/>
    <property type="evidence" value="ECO:0007669"/>
    <property type="project" value="InterPro"/>
</dbReference>
<proteinExistence type="predicted"/>
<dbReference type="GO" id="GO:0009055">
    <property type="term" value="F:electron transfer activity"/>
    <property type="evidence" value="ECO:0007669"/>
    <property type="project" value="InterPro"/>
</dbReference>
<reference evidence="8" key="1">
    <citation type="submission" date="2021-01" db="EMBL/GenBank/DDBJ databases">
        <title>Modified the classification status of verrucomicrobia.</title>
        <authorList>
            <person name="Feng X."/>
        </authorList>
    </citation>
    <scope>NUCLEOTIDE SEQUENCE</scope>
    <source>
        <strain evidence="8">KCTC 12986</strain>
    </source>
</reference>
<evidence type="ECO:0000256" key="4">
    <source>
        <dbReference type="PROSITE-ProRule" id="PRU00433"/>
    </source>
</evidence>
<dbReference type="PANTHER" id="PTHR35008">
    <property type="entry name" value="BLL4482 PROTEIN-RELATED"/>
    <property type="match status" value="1"/>
</dbReference>
<evidence type="ECO:0000256" key="5">
    <source>
        <dbReference type="SAM" id="MobiDB-lite"/>
    </source>
</evidence>
<keyword evidence="6" id="KW-0472">Membrane</keyword>
<evidence type="ECO:0000256" key="1">
    <source>
        <dbReference type="ARBA" id="ARBA00022617"/>
    </source>
</evidence>
<feature type="domain" description="Cytochrome c" evidence="7">
    <location>
        <begin position="105"/>
        <end position="194"/>
    </location>
</feature>
<dbReference type="GO" id="GO:0046872">
    <property type="term" value="F:metal ion binding"/>
    <property type="evidence" value="ECO:0007669"/>
    <property type="project" value="UniProtKB-KW"/>
</dbReference>
<dbReference type="EMBL" id="JAENIO010000035">
    <property type="protein sequence ID" value="MBK1834901.1"/>
    <property type="molecule type" value="Genomic_DNA"/>
</dbReference>
<keyword evidence="6" id="KW-0812">Transmembrane</keyword>
<dbReference type="PANTHER" id="PTHR35008:SF4">
    <property type="entry name" value="BLL4482 PROTEIN"/>
    <property type="match status" value="1"/>
</dbReference>
<dbReference type="InterPro" id="IPR036909">
    <property type="entry name" value="Cyt_c-like_dom_sf"/>
</dbReference>
<dbReference type="InterPro" id="IPR009056">
    <property type="entry name" value="Cyt_c-like_dom"/>
</dbReference>
<evidence type="ECO:0000256" key="6">
    <source>
        <dbReference type="SAM" id="Phobius"/>
    </source>
</evidence>
<feature type="transmembrane region" description="Helical" evidence="6">
    <location>
        <begin position="48"/>
        <end position="68"/>
    </location>
</feature>
<dbReference type="InterPro" id="IPR051459">
    <property type="entry name" value="Cytochrome_c-type_DH"/>
</dbReference>
<evidence type="ECO:0000259" key="7">
    <source>
        <dbReference type="PROSITE" id="PS51007"/>
    </source>
</evidence>
<gene>
    <name evidence="8" type="ORF">JIN78_12595</name>
</gene>
<sequence>MSDQDPNARLRPDLDEDTNVGETHAVFEGATAATIRERRLHENGMEPVPLWLFLFAGLALLVGGVVLASGGRLFDYGQDSMWANEWIPAAAKDDGPPTEGEILPFFISQGAKTYGKCAGCHGADGAGDGANYPPLAGSEWVTGENTEALGLIILNGLTGPIEVAGKTWNSVMPAQGPLSAKELATLMTYLRSGLNEVGDIVSVVQAEELIALYEERGAGSPVTASELQSSHMKMVAGDSVDPTTVIDFETYEPVGSAGGN</sequence>
<evidence type="ECO:0000313" key="8">
    <source>
        <dbReference type="EMBL" id="MBK1834901.1"/>
    </source>
</evidence>
<dbReference type="PROSITE" id="PS51007">
    <property type="entry name" value="CYTC"/>
    <property type="match status" value="1"/>
</dbReference>
<protein>
    <submittedName>
        <fullName evidence="8">Cytochrome c</fullName>
    </submittedName>
</protein>
<evidence type="ECO:0000313" key="9">
    <source>
        <dbReference type="Proteomes" id="UP000604083"/>
    </source>
</evidence>
<evidence type="ECO:0000256" key="3">
    <source>
        <dbReference type="ARBA" id="ARBA00023004"/>
    </source>
</evidence>
<accession>A0A934VNA2</accession>
<keyword evidence="3 4" id="KW-0408">Iron</keyword>
<comment type="caution">
    <text evidence="8">The sequence shown here is derived from an EMBL/GenBank/DDBJ whole genome shotgun (WGS) entry which is preliminary data.</text>
</comment>
<feature type="region of interest" description="Disordered" evidence="5">
    <location>
        <begin position="1"/>
        <end position="22"/>
    </location>
</feature>
<name>A0A934VNA2_9BACT</name>
<evidence type="ECO:0000256" key="2">
    <source>
        <dbReference type="ARBA" id="ARBA00022723"/>
    </source>
</evidence>
<keyword evidence="6" id="KW-1133">Transmembrane helix</keyword>
<keyword evidence="9" id="KW-1185">Reference proteome</keyword>
<dbReference type="SUPFAM" id="SSF46626">
    <property type="entry name" value="Cytochrome c"/>
    <property type="match status" value="1"/>
</dbReference>
<dbReference type="Proteomes" id="UP000604083">
    <property type="component" value="Unassembled WGS sequence"/>
</dbReference>
<organism evidence="8 9">
    <name type="scientific">Roseibacillus ishigakijimensis</name>
    <dbReference type="NCBI Taxonomy" id="454146"/>
    <lineage>
        <taxon>Bacteria</taxon>
        <taxon>Pseudomonadati</taxon>
        <taxon>Verrucomicrobiota</taxon>
        <taxon>Verrucomicrobiia</taxon>
        <taxon>Verrucomicrobiales</taxon>
        <taxon>Verrucomicrobiaceae</taxon>
        <taxon>Roseibacillus</taxon>
    </lineage>
</organism>
<feature type="compositionally biased region" description="Basic and acidic residues" evidence="5">
    <location>
        <begin position="1"/>
        <end position="13"/>
    </location>
</feature>